<dbReference type="Gene3D" id="2.130.10.10">
    <property type="entry name" value="YVTN repeat-like/Quinoprotein amine dehydrogenase"/>
    <property type="match status" value="1"/>
</dbReference>
<dbReference type="GO" id="GO:0017057">
    <property type="term" value="F:6-phosphogluconolactonase activity"/>
    <property type="evidence" value="ECO:0007669"/>
    <property type="project" value="TreeGrafter"/>
</dbReference>
<dbReference type="KEGG" id="bgoe:IFJ75_11285"/>
<dbReference type="EMBL" id="CP062222">
    <property type="protein sequence ID" value="QTC89881.1"/>
    <property type="molecule type" value="Genomic_DNA"/>
</dbReference>
<comment type="similarity">
    <text evidence="1">Belongs to the cycloisomerase 2 family.</text>
</comment>
<protein>
    <submittedName>
        <fullName evidence="4">Lactonase family protein</fullName>
    </submittedName>
</protein>
<dbReference type="InterPro" id="IPR015943">
    <property type="entry name" value="WD40/YVTN_repeat-like_dom_sf"/>
</dbReference>
<sequence>MIHRRTLIAAALATAAAPATVLAAGRQTNLVYIGMQGDTVHAARFDPRSGELTAIGPVVQGLRPTWAVRHPTLPVLWFNDEAGGDGASPGGVLTYRVDPTSGALTLLGNVRAGGGGTTHLAFDRRSSTLVTANYAGASSATLPVGPDGVPGAPSSVLHMTGSGPHRRQAAPHPHGGWIDPGGRFALMADLGADRVWVLPFDSAAQKYGVADPAAHAPYVAPPGSGPRHLASHPDGQTLYLICELTAEIHTLGWDARTGVLTHRQTVSLNSPGFTGTNSGAEIAVSRDGRFVYASNRGENSLVVFAVDRRAKTLTQIQSLPSGGDKPWHFAIHPNGRWLLAANRDANAIRIFALDPRSGRLTDTELSLSSPTPVHVHIF</sequence>
<dbReference type="InterPro" id="IPR050282">
    <property type="entry name" value="Cycloisomerase_2"/>
</dbReference>
<dbReference type="PANTHER" id="PTHR30344">
    <property type="entry name" value="6-PHOSPHOGLUCONOLACTONASE-RELATED"/>
    <property type="match status" value="1"/>
</dbReference>
<accession>A0A975BYG0</accession>
<keyword evidence="3" id="KW-0732">Signal</keyword>
<evidence type="ECO:0000313" key="4">
    <source>
        <dbReference type="EMBL" id="QTC89881.1"/>
    </source>
</evidence>
<dbReference type="RefSeq" id="WP_207868239.1">
    <property type="nucleotide sequence ID" value="NZ_CP062222.1"/>
</dbReference>
<dbReference type="AlphaFoldDB" id="A0A975BYG0"/>
<dbReference type="Proteomes" id="UP000663918">
    <property type="component" value="Chromosome"/>
</dbReference>
<gene>
    <name evidence="4" type="ORF">IFJ75_11285</name>
</gene>
<dbReference type="Pfam" id="PF10282">
    <property type="entry name" value="Lactonase"/>
    <property type="match status" value="1"/>
</dbReference>
<evidence type="ECO:0000256" key="3">
    <source>
        <dbReference type="SAM" id="SignalP"/>
    </source>
</evidence>
<keyword evidence="2" id="KW-0313">Glucose metabolism</keyword>
<dbReference type="InterPro" id="IPR011048">
    <property type="entry name" value="Haem_d1_sf"/>
</dbReference>
<name>A0A975BYG0_9CAUL</name>
<feature type="chain" id="PRO_5036731004" evidence="3">
    <location>
        <begin position="24"/>
        <end position="378"/>
    </location>
</feature>
<keyword evidence="2" id="KW-0119">Carbohydrate metabolism</keyword>
<proteinExistence type="inferred from homology"/>
<dbReference type="SUPFAM" id="SSF51004">
    <property type="entry name" value="C-terminal (heme d1) domain of cytochrome cd1-nitrite reductase"/>
    <property type="match status" value="1"/>
</dbReference>
<dbReference type="GO" id="GO:0006006">
    <property type="term" value="P:glucose metabolic process"/>
    <property type="evidence" value="ECO:0007669"/>
    <property type="project" value="UniProtKB-KW"/>
</dbReference>
<evidence type="ECO:0000313" key="5">
    <source>
        <dbReference type="Proteomes" id="UP000663918"/>
    </source>
</evidence>
<evidence type="ECO:0000256" key="2">
    <source>
        <dbReference type="ARBA" id="ARBA00022526"/>
    </source>
</evidence>
<reference evidence="4" key="1">
    <citation type="submission" date="2020-09" db="EMBL/GenBank/DDBJ databases">
        <title>Brevundimonas sp. LVF2 isolated from a puddle in Goettingen, Germany.</title>
        <authorList>
            <person name="Friedrich I."/>
            <person name="Klassen A."/>
            <person name="Hannes N."/>
            <person name="Schneider D."/>
            <person name="Hertel R."/>
            <person name="Daniel R."/>
        </authorList>
    </citation>
    <scope>NUCLEOTIDE SEQUENCE</scope>
    <source>
        <strain evidence="4">LVF2</strain>
    </source>
</reference>
<dbReference type="PANTHER" id="PTHR30344:SF1">
    <property type="entry name" value="6-PHOSPHOGLUCONOLACTONASE"/>
    <property type="match status" value="1"/>
</dbReference>
<dbReference type="InterPro" id="IPR019405">
    <property type="entry name" value="Lactonase_7-beta_prop"/>
</dbReference>
<evidence type="ECO:0000256" key="1">
    <source>
        <dbReference type="ARBA" id="ARBA00005564"/>
    </source>
</evidence>
<organism evidence="4 5">
    <name type="scientific">Brevundimonas goettingensis</name>
    <dbReference type="NCBI Taxonomy" id="2774190"/>
    <lineage>
        <taxon>Bacteria</taxon>
        <taxon>Pseudomonadati</taxon>
        <taxon>Pseudomonadota</taxon>
        <taxon>Alphaproteobacteria</taxon>
        <taxon>Caulobacterales</taxon>
        <taxon>Caulobacteraceae</taxon>
        <taxon>Brevundimonas</taxon>
    </lineage>
</organism>
<keyword evidence="5" id="KW-1185">Reference proteome</keyword>
<feature type="signal peptide" evidence="3">
    <location>
        <begin position="1"/>
        <end position="23"/>
    </location>
</feature>